<reference evidence="2 3" key="1">
    <citation type="submission" date="2019-07" db="EMBL/GenBank/DDBJ databases">
        <title>Genomic Encyclopedia of Archaeal and Bacterial Type Strains, Phase II (KMG-II): from individual species to whole genera.</title>
        <authorList>
            <person name="Goeker M."/>
        </authorList>
    </citation>
    <scope>NUCLEOTIDE SEQUENCE [LARGE SCALE GENOMIC DNA]</scope>
    <source>
        <strain evidence="2 3">ATCC BAA-252</strain>
    </source>
</reference>
<dbReference type="AlphaFoldDB" id="A0A562T7G1"/>
<feature type="compositionally biased region" description="Low complexity" evidence="1">
    <location>
        <begin position="77"/>
        <end position="89"/>
    </location>
</feature>
<evidence type="ECO:0000313" key="3">
    <source>
        <dbReference type="Proteomes" id="UP000320593"/>
    </source>
</evidence>
<accession>A0A562T7G1</accession>
<sequence>MSSTPSPKFTSAAAPKAPNDQTGTGQTPPPMNLDDNLPKKNTLKKFGAMNKKLAQGLSVQQDNDESTVSTKTGKTASSSNNDNNDPVSPKIGKINLKMNQAKKSESANNKNDVLLETKEDPVVSEIGKNSGLTQPRSKGETNLSEHVPKAKDIGGKNQKVEVDQKIFNGDLEYKGTGANVEFKKNALNMLNRLMYDCVLIPDNHDVFPHAAIQNAMLEWSIKNELKRPLLPCIESGVDQSTAREAAANVGAQVKSKQDSVDKQQDIASVYPQKGSTARTKIMTSDFDDKLDYKNSKSVGGAGFERLDGLAHPTDELSQKDMHAARQSNTQVCYDSECDLVKTCLENQRPFILNPCHDSNSAWQLDKHGGQKSHRDVDGTIKAAKEKGYMPVVSIGGDHIFKADFVANSVADPVSTATQMGKKNAHGNKPLVISAEYMMNGRYADEKKNYIPFELGTMKYNITGDNGKKIDCSTKIFAYIPKN</sequence>
<evidence type="ECO:0000313" key="2">
    <source>
        <dbReference type="EMBL" id="TWI89541.1"/>
    </source>
</evidence>
<protein>
    <submittedName>
        <fullName evidence="2">Uncharacterized protein</fullName>
    </submittedName>
</protein>
<dbReference type="RefSeq" id="WP_145342248.1">
    <property type="nucleotide sequence ID" value="NZ_VLLF01000003.1"/>
</dbReference>
<feature type="region of interest" description="Disordered" evidence="1">
    <location>
        <begin position="125"/>
        <end position="150"/>
    </location>
</feature>
<proteinExistence type="predicted"/>
<keyword evidence="3" id="KW-1185">Reference proteome</keyword>
<dbReference type="EMBL" id="VLLF01000003">
    <property type="protein sequence ID" value="TWI89541.1"/>
    <property type="molecule type" value="Genomic_DNA"/>
</dbReference>
<gene>
    <name evidence="2" type="ORF">JM93_01744</name>
</gene>
<dbReference type="Proteomes" id="UP000320593">
    <property type="component" value="Unassembled WGS sequence"/>
</dbReference>
<name>A0A562T7G1_9HYPH</name>
<feature type="compositionally biased region" description="Polar residues" evidence="1">
    <location>
        <begin position="57"/>
        <end position="76"/>
    </location>
</feature>
<evidence type="ECO:0000256" key="1">
    <source>
        <dbReference type="SAM" id="MobiDB-lite"/>
    </source>
</evidence>
<comment type="caution">
    <text evidence="2">The sequence shown here is derived from an EMBL/GenBank/DDBJ whole genome shotgun (WGS) entry which is preliminary data.</text>
</comment>
<feature type="compositionally biased region" description="Polar residues" evidence="1">
    <location>
        <begin position="130"/>
        <end position="144"/>
    </location>
</feature>
<organism evidence="2 3">
    <name type="scientific">Roseibium hamelinense</name>
    <dbReference type="NCBI Taxonomy" id="150831"/>
    <lineage>
        <taxon>Bacteria</taxon>
        <taxon>Pseudomonadati</taxon>
        <taxon>Pseudomonadota</taxon>
        <taxon>Alphaproteobacteria</taxon>
        <taxon>Hyphomicrobiales</taxon>
        <taxon>Stappiaceae</taxon>
        <taxon>Roseibium</taxon>
    </lineage>
</organism>
<feature type="region of interest" description="Disordered" evidence="1">
    <location>
        <begin position="1"/>
        <end position="91"/>
    </location>
</feature>